<evidence type="ECO:0000259" key="1">
    <source>
        <dbReference type="SMART" id="SM00418"/>
    </source>
</evidence>
<dbReference type="EMBL" id="JBHUDM010000002">
    <property type="protein sequence ID" value="MFD1641987.1"/>
    <property type="molecule type" value="Genomic_DNA"/>
</dbReference>
<protein>
    <submittedName>
        <fullName evidence="2">ArsR family transcriptional regulator</fullName>
    </submittedName>
</protein>
<dbReference type="InterPro" id="IPR011991">
    <property type="entry name" value="ArsR-like_HTH"/>
</dbReference>
<evidence type="ECO:0000313" key="2">
    <source>
        <dbReference type="EMBL" id="MFD1641987.1"/>
    </source>
</evidence>
<evidence type="ECO:0000313" key="3">
    <source>
        <dbReference type="Proteomes" id="UP001597052"/>
    </source>
</evidence>
<reference evidence="2 3" key="1">
    <citation type="journal article" date="2019" name="Int. J. Syst. Evol. Microbiol.">
        <title>The Global Catalogue of Microorganisms (GCM) 10K type strain sequencing project: providing services to taxonomists for standard genome sequencing and annotation.</title>
        <authorList>
            <consortium name="The Broad Institute Genomics Platform"/>
            <consortium name="The Broad Institute Genome Sequencing Center for Infectious Disease"/>
            <person name="Wu L."/>
            <person name="Ma J."/>
        </authorList>
    </citation>
    <scope>NUCLEOTIDE SEQUENCE [LARGE SCALE GENOMIC DNA]</scope>
    <source>
        <strain evidence="2 3">CGMCC 1.10593</strain>
    </source>
</reference>
<comment type="caution">
    <text evidence="2">The sequence shown here is derived from an EMBL/GenBank/DDBJ whole genome shotgun (WGS) entry which is preliminary data.</text>
</comment>
<keyword evidence="3" id="KW-1185">Reference proteome</keyword>
<dbReference type="InterPro" id="IPR036388">
    <property type="entry name" value="WH-like_DNA-bd_sf"/>
</dbReference>
<dbReference type="AlphaFoldDB" id="A0ABD6D7G5"/>
<dbReference type="SUPFAM" id="SSF46785">
    <property type="entry name" value="Winged helix' DNA-binding domain"/>
    <property type="match status" value="1"/>
</dbReference>
<dbReference type="SMART" id="SM00418">
    <property type="entry name" value="HTH_ARSR"/>
    <property type="match status" value="1"/>
</dbReference>
<name>A0ABD6D7G5_9EURY</name>
<dbReference type="InterPro" id="IPR036390">
    <property type="entry name" value="WH_DNA-bd_sf"/>
</dbReference>
<sequence>MTEVQEMAEDWDEIGFVISSQYRIAVLKRLADGPATPSRIAEDSGIGITHVSRALGRLRERSLVELLVPEERKKGRVYGVTERGEELWEQIQAKNLID</sequence>
<gene>
    <name evidence="2" type="ORF">ACFSBW_08890</name>
</gene>
<dbReference type="Pfam" id="PF25213">
    <property type="entry name" value="HVO_A0261_N"/>
    <property type="match status" value="1"/>
</dbReference>
<dbReference type="InterPro" id="IPR057527">
    <property type="entry name" value="HVO_A0261-like_N"/>
</dbReference>
<dbReference type="Proteomes" id="UP001597052">
    <property type="component" value="Unassembled WGS sequence"/>
</dbReference>
<organism evidence="2 3">
    <name type="scientific">Halohasta litorea</name>
    <dbReference type="NCBI Taxonomy" id="869891"/>
    <lineage>
        <taxon>Archaea</taxon>
        <taxon>Methanobacteriati</taxon>
        <taxon>Methanobacteriota</taxon>
        <taxon>Stenosarchaea group</taxon>
        <taxon>Halobacteria</taxon>
        <taxon>Halobacteriales</taxon>
        <taxon>Haloferacaceae</taxon>
        <taxon>Halohasta</taxon>
    </lineage>
</organism>
<dbReference type="Gene3D" id="1.10.10.10">
    <property type="entry name" value="Winged helix-like DNA-binding domain superfamily/Winged helix DNA-binding domain"/>
    <property type="match status" value="1"/>
</dbReference>
<proteinExistence type="predicted"/>
<dbReference type="InterPro" id="IPR001845">
    <property type="entry name" value="HTH_ArsR_DNA-bd_dom"/>
</dbReference>
<feature type="domain" description="HTH arsR-type" evidence="1">
    <location>
        <begin position="13"/>
        <end position="93"/>
    </location>
</feature>
<accession>A0ABD6D7G5</accession>
<dbReference type="CDD" id="cd00090">
    <property type="entry name" value="HTH_ARSR"/>
    <property type="match status" value="1"/>
</dbReference>